<accession>A0A4Z2J226</accession>
<evidence type="ECO:0000313" key="2">
    <source>
        <dbReference type="EMBL" id="TNN83523.1"/>
    </source>
</evidence>
<comment type="caution">
    <text evidence="2">The sequence shown here is derived from an EMBL/GenBank/DDBJ whole genome shotgun (WGS) entry which is preliminary data.</text>
</comment>
<dbReference type="AlphaFoldDB" id="A0A4Z2J226"/>
<feature type="coiled-coil region" evidence="1">
    <location>
        <begin position="102"/>
        <end position="129"/>
    </location>
</feature>
<organism evidence="2 3">
    <name type="scientific">Liparis tanakae</name>
    <name type="common">Tanaka's snailfish</name>
    <dbReference type="NCBI Taxonomy" id="230148"/>
    <lineage>
        <taxon>Eukaryota</taxon>
        <taxon>Metazoa</taxon>
        <taxon>Chordata</taxon>
        <taxon>Craniata</taxon>
        <taxon>Vertebrata</taxon>
        <taxon>Euteleostomi</taxon>
        <taxon>Actinopterygii</taxon>
        <taxon>Neopterygii</taxon>
        <taxon>Teleostei</taxon>
        <taxon>Neoteleostei</taxon>
        <taxon>Acanthomorphata</taxon>
        <taxon>Eupercaria</taxon>
        <taxon>Perciformes</taxon>
        <taxon>Cottioidei</taxon>
        <taxon>Cottales</taxon>
        <taxon>Liparidae</taxon>
        <taxon>Liparis</taxon>
    </lineage>
</organism>
<proteinExistence type="predicted"/>
<reference evidence="2 3" key="1">
    <citation type="submission" date="2019-03" db="EMBL/GenBank/DDBJ databases">
        <title>First draft genome of Liparis tanakae, snailfish: a comprehensive survey of snailfish specific genes.</title>
        <authorList>
            <person name="Kim W."/>
            <person name="Song I."/>
            <person name="Jeong J.-H."/>
            <person name="Kim D."/>
            <person name="Kim S."/>
            <person name="Ryu S."/>
            <person name="Song J.Y."/>
            <person name="Lee S.K."/>
        </authorList>
    </citation>
    <scope>NUCLEOTIDE SEQUENCE [LARGE SCALE GENOMIC DNA]</scope>
    <source>
        <tissue evidence="2">Muscle</tissue>
    </source>
</reference>
<dbReference type="EMBL" id="SRLO01000032">
    <property type="protein sequence ID" value="TNN83523.1"/>
    <property type="molecule type" value="Genomic_DNA"/>
</dbReference>
<evidence type="ECO:0000256" key="1">
    <source>
        <dbReference type="SAM" id="Coils"/>
    </source>
</evidence>
<name>A0A4Z2J226_9TELE</name>
<protein>
    <submittedName>
        <fullName evidence="2">Uncharacterized protein</fullName>
    </submittedName>
</protein>
<dbReference type="Proteomes" id="UP000314294">
    <property type="component" value="Unassembled WGS sequence"/>
</dbReference>
<sequence>MALLQGKLPFLPSASALFLESQISAQHQTAPRWYLCWWLVFVTHVLREVQQRKHKENVLLSVLQRAVAEVAVVSPVTQRELQGEGLETCFAANSRQIPPDGAINETRQLEQEEEEEEEVEQILQRLLLRISAILSCNDASIIHHHYLTLAVVCTVGSCTVTMPSALVFPTTVGLVFRMSGAVVALTRCCSPPALLARLVSRKEYSVSGSKPATSFWVCFPSTSTDWLFPYRICTTESRGDGGVNMTLGPTAVNAHNLTSYTVSALRPSNQTLAPGASTRTSEAFPRLFISLYRTEYFVIFPFCSISGTVFHASRREAADTSSELMLSGYPLGASSGVVSSLTASSP</sequence>
<gene>
    <name evidence="2" type="ORF">EYF80_006041</name>
</gene>
<keyword evidence="3" id="KW-1185">Reference proteome</keyword>
<evidence type="ECO:0000313" key="3">
    <source>
        <dbReference type="Proteomes" id="UP000314294"/>
    </source>
</evidence>
<keyword evidence="1" id="KW-0175">Coiled coil</keyword>